<dbReference type="AlphaFoldDB" id="A0A8H6AJN0"/>
<keyword evidence="1" id="KW-0812">Transmembrane</keyword>
<organism evidence="2 3">
    <name type="scientific">Botrytis fragariae</name>
    <dbReference type="NCBI Taxonomy" id="1964551"/>
    <lineage>
        <taxon>Eukaryota</taxon>
        <taxon>Fungi</taxon>
        <taxon>Dikarya</taxon>
        <taxon>Ascomycota</taxon>
        <taxon>Pezizomycotina</taxon>
        <taxon>Leotiomycetes</taxon>
        <taxon>Helotiales</taxon>
        <taxon>Sclerotiniaceae</taxon>
        <taxon>Botrytis</taxon>
    </lineage>
</organism>
<proteinExistence type="predicted"/>
<keyword evidence="3" id="KW-1185">Reference proteome</keyword>
<evidence type="ECO:0000313" key="3">
    <source>
        <dbReference type="Proteomes" id="UP000531561"/>
    </source>
</evidence>
<comment type="caution">
    <text evidence="2">The sequence shown here is derived from an EMBL/GenBank/DDBJ whole genome shotgun (WGS) entry which is preliminary data.</text>
</comment>
<dbReference type="EMBL" id="JABFCT010000022">
    <property type="protein sequence ID" value="KAF5868510.1"/>
    <property type="molecule type" value="Genomic_DNA"/>
</dbReference>
<dbReference type="GeneID" id="59266429"/>
<dbReference type="RefSeq" id="XP_037187459.1">
    <property type="nucleotide sequence ID" value="XM_037342737.1"/>
</dbReference>
<protein>
    <submittedName>
        <fullName evidence="2">Uncharacterized protein</fullName>
    </submittedName>
</protein>
<evidence type="ECO:0000256" key="1">
    <source>
        <dbReference type="SAM" id="Phobius"/>
    </source>
</evidence>
<keyword evidence="1" id="KW-0472">Membrane</keyword>
<dbReference type="Proteomes" id="UP000531561">
    <property type="component" value="Unassembled WGS sequence"/>
</dbReference>
<keyword evidence="1" id="KW-1133">Transmembrane helix</keyword>
<feature type="transmembrane region" description="Helical" evidence="1">
    <location>
        <begin position="87"/>
        <end position="105"/>
    </location>
</feature>
<accession>A0A8H6AJN0</accession>
<sequence length="109" mass="13292">MNNNIAYPEIDPASQRTIEDLAASMREDEAFAEYTNDRETEVQMYIEERRAHLQIFIEERQIYRQMYIEERETRLEKERKEARFTQSMTHTTIASIFTFIVFFIFKYCL</sequence>
<evidence type="ECO:0000313" key="2">
    <source>
        <dbReference type="EMBL" id="KAF5868510.1"/>
    </source>
</evidence>
<reference evidence="2 3" key="1">
    <citation type="journal article" date="2020" name="Phytopathology">
        <title>A high-quality genome resource of Botrytis fragariae, a new and rapidly spreading fungal pathogen causing strawberry gray mold in the U.S.A.</title>
        <authorList>
            <person name="Wu Y."/>
            <person name="Saski C.A."/>
            <person name="Schnabel G."/>
            <person name="Xiao S."/>
            <person name="Hu M."/>
        </authorList>
    </citation>
    <scope>NUCLEOTIDE SEQUENCE [LARGE SCALE GENOMIC DNA]</scope>
    <source>
        <strain evidence="2 3">BVB16</strain>
    </source>
</reference>
<name>A0A8H6AJN0_9HELO</name>
<dbReference type="OrthoDB" id="3551640at2759"/>
<gene>
    <name evidence="2" type="ORF">Bfra_012422</name>
</gene>